<comment type="caution">
    <text evidence="2">The sequence shown here is derived from an EMBL/GenBank/DDBJ whole genome shotgun (WGS) entry which is preliminary data.</text>
</comment>
<organism evidence="2 3">
    <name type="scientific">Caenorhabditis nigoni</name>
    <dbReference type="NCBI Taxonomy" id="1611254"/>
    <lineage>
        <taxon>Eukaryota</taxon>
        <taxon>Metazoa</taxon>
        <taxon>Ecdysozoa</taxon>
        <taxon>Nematoda</taxon>
        <taxon>Chromadorea</taxon>
        <taxon>Rhabditida</taxon>
        <taxon>Rhabditina</taxon>
        <taxon>Rhabditomorpha</taxon>
        <taxon>Rhabditoidea</taxon>
        <taxon>Rhabditidae</taxon>
        <taxon>Peloderinae</taxon>
        <taxon>Caenorhabditis</taxon>
    </lineage>
</organism>
<feature type="region of interest" description="Disordered" evidence="1">
    <location>
        <begin position="1"/>
        <end position="72"/>
    </location>
</feature>
<evidence type="ECO:0000256" key="1">
    <source>
        <dbReference type="SAM" id="MobiDB-lite"/>
    </source>
</evidence>
<feature type="compositionally biased region" description="Polar residues" evidence="1">
    <location>
        <begin position="1"/>
        <end position="10"/>
    </location>
</feature>
<dbReference type="EMBL" id="PDUG01000005">
    <property type="protein sequence ID" value="PIC22682.1"/>
    <property type="molecule type" value="Genomic_DNA"/>
</dbReference>
<evidence type="ECO:0000313" key="2">
    <source>
        <dbReference type="EMBL" id="PIC22682.1"/>
    </source>
</evidence>
<accession>A0A2G5T618</accession>
<feature type="region of interest" description="Disordered" evidence="1">
    <location>
        <begin position="122"/>
        <end position="175"/>
    </location>
</feature>
<proteinExistence type="predicted"/>
<dbReference type="Proteomes" id="UP000230233">
    <property type="component" value="Chromosome V"/>
</dbReference>
<sequence length="192" mass="20526">MRGAPFSQNQKKNEEQDDRMFYPRADAQVHVSPNRVGAASGGHVDPPRPSVEEQDSNQPGPGPSSPHGSANTLESADTLLREILAGPTGGDPPNSDIHRKHSGYSFGNLIMESNYNTPVETPRAAAAAGTTNPQGNAPRASETVRRRSAAHETSATPAVHRSPVAPAATQNNQNADGEWCRRIREICNCTIM</sequence>
<protein>
    <submittedName>
        <fullName evidence="2">Uncharacterized protein</fullName>
    </submittedName>
</protein>
<reference evidence="3" key="1">
    <citation type="submission" date="2017-10" db="EMBL/GenBank/DDBJ databases">
        <title>Rapid genome shrinkage in a self-fertile nematode reveals novel sperm competition proteins.</title>
        <authorList>
            <person name="Yin D."/>
            <person name="Schwarz E.M."/>
            <person name="Thomas C.G."/>
            <person name="Felde R.L."/>
            <person name="Korf I.F."/>
            <person name="Cutter A.D."/>
            <person name="Schartner C.M."/>
            <person name="Ralston E.J."/>
            <person name="Meyer B.J."/>
            <person name="Haag E.S."/>
        </authorList>
    </citation>
    <scope>NUCLEOTIDE SEQUENCE [LARGE SCALE GENOMIC DNA]</scope>
    <source>
        <strain evidence="3">JU1422</strain>
    </source>
</reference>
<dbReference type="AlphaFoldDB" id="A0A2G5T618"/>
<name>A0A2G5T618_9PELO</name>
<gene>
    <name evidence="2" type="primary">Cnig_chr_V.g16652</name>
    <name evidence="2" type="ORF">B9Z55_016652</name>
</gene>
<evidence type="ECO:0000313" key="3">
    <source>
        <dbReference type="Proteomes" id="UP000230233"/>
    </source>
</evidence>
<keyword evidence="3" id="KW-1185">Reference proteome</keyword>
<feature type="compositionally biased region" description="Basic and acidic residues" evidence="1">
    <location>
        <begin position="11"/>
        <end position="21"/>
    </location>
</feature>